<evidence type="ECO:0000256" key="6">
    <source>
        <dbReference type="RuleBase" id="RU000682"/>
    </source>
</evidence>
<dbReference type="InterPro" id="IPR050453">
    <property type="entry name" value="LIM_Homeobox_TF"/>
</dbReference>
<dbReference type="InParanoid" id="S2JDM5"/>
<keyword evidence="10" id="KW-1185">Reference proteome</keyword>
<dbReference type="GO" id="GO:0000981">
    <property type="term" value="F:DNA-binding transcription factor activity, RNA polymerase II-specific"/>
    <property type="evidence" value="ECO:0007669"/>
    <property type="project" value="TreeGrafter"/>
</dbReference>
<dbReference type="SUPFAM" id="SSF46689">
    <property type="entry name" value="Homeodomain-like"/>
    <property type="match status" value="1"/>
</dbReference>
<dbReference type="Gene3D" id="1.10.10.60">
    <property type="entry name" value="Homeodomain-like"/>
    <property type="match status" value="1"/>
</dbReference>
<protein>
    <recommendedName>
        <fullName evidence="8">Homeobox domain-containing protein</fullName>
    </recommendedName>
</protein>
<evidence type="ECO:0000256" key="5">
    <source>
        <dbReference type="PROSITE-ProRule" id="PRU00108"/>
    </source>
</evidence>
<feature type="region of interest" description="Disordered" evidence="7">
    <location>
        <begin position="1"/>
        <end position="210"/>
    </location>
</feature>
<evidence type="ECO:0000256" key="2">
    <source>
        <dbReference type="ARBA" id="ARBA00023125"/>
    </source>
</evidence>
<dbReference type="SMART" id="SM00389">
    <property type="entry name" value="HOX"/>
    <property type="match status" value="1"/>
</dbReference>
<keyword evidence="2 5" id="KW-0238">DNA-binding</keyword>
<feature type="compositionally biased region" description="Basic residues" evidence="7">
    <location>
        <begin position="332"/>
        <end position="341"/>
    </location>
</feature>
<keyword evidence="4 5" id="KW-0539">Nucleus</keyword>
<feature type="compositionally biased region" description="Acidic residues" evidence="7">
    <location>
        <begin position="354"/>
        <end position="364"/>
    </location>
</feature>
<dbReference type="InterPro" id="IPR009057">
    <property type="entry name" value="Homeodomain-like_sf"/>
</dbReference>
<reference evidence="10" key="1">
    <citation type="submission" date="2013-05" db="EMBL/GenBank/DDBJ databases">
        <title>The Genome sequence of Mucor circinelloides f. circinelloides 1006PhL.</title>
        <authorList>
            <consortium name="The Broad Institute Genomics Platform"/>
            <person name="Cuomo C."/>
            <person name="Earl A."/>
            <person name="Findley K."/>
            <person name="Lee S.C."/>
            <person name="Walker B."/>
            <person name="Young S."/>
            <person name="Zeng Q."/>
            <person name="Gargeya S."/>
            <person name="Fitzgerald M."/>
            <person name="Haas B."/>
            <person name="Abouelleil A."/>
            <person name="Allen A.W."/>
            <person name="Alvarado L."/>
            <person name="Arachchi H.M."/>
            <person name="Berlin A.M."/>
            <person name="Chapman S.B."/>
            <person name="Gainer-Dewar J."/>
            <person name="Goldberg J."/>
            <person name="Griggs A."/>
            <person name="Gujja S."/>
            <person name="Hansen M."/>
            <person name="Howarth C."/>
            <person name="Imamovic A."/>
            <person name="Ireland A."/>
            <person name="Larimer J."/>
            <person name="McCowan C."/>
            <person name="Murphy C."/>
            <person name="Pearson M."/>
            <person name="Poon T.W."/>
            <person name="Priest M."/>
            <person name="Roberts A."/>
            <person name="Saif S."/>
            <person name="Shea T."/>
            <person name="Sisk P."/>
            <person name="Sykes S."/>
            <person name="Wortman J."/>
            <person name="Nusbaum C."/>
            <person name="Birren B."/>
        </authorList>
    </citation>
    <scope>NUCLEOTIDE SEQUENCE [LARGE SCALE GENOMIC DNA]</scope>
    <source>
        <strain evidence="10">1006PhL</strain>
    </source>
</reference>
<dbReference type="GO" id="GO:0005634">
    <property type="term" value="C:nucleus"/>
    <property type="evidence" value="ECO:0007669"/>
    <property type="project" value="UniProtKB-SubCell"/>
</dbReference>
<evidence type="ECO:0000256" key="7">
    <source>
        <dbReference type="SAM" id="MobiDB-lite"/>
    </source>
</evidence>
<feature type="region of interest" description="Disordered" evidence="7">
    <location>
        <begin position="286"/>
        <end position="364"/>
    </location>
</feature>
<dbReference type="PANTHER" id="PTHR24208">
    <property type="entry name" value="LIM/HOMEOBOX PROTEIN LHX"/>
    <property type="match status" value="1"/>
</dbReference>
<dbReference type="CDD" id="cd00086">
    <property type="entry name" value="homeodomain"/>
    <property type="match status" value="1"/>
</dbReference>
<dbReference type="PANTHER" id="PTHR24208:SF166">
    <property type="entry name" value="LIM HOMEOBOX TRANSCRIPTION FACTOR 1 ALPHA, ISOFORM B"/>
    <property type="match status" value="1"/>
</dbReference>
<dbReference type="OrthoDB" id="6159439at2759"/>
<evidence type="ECO:0000259" key="8">
    <source>
        <dbReference type="PROSITE" id="PS50071"/>
    </source>
</evidence>
<accession>S2JDM5</accession>
<dbReference type="AlphaFoldDB" id="S2JDM5"/>
<feature type="compositionally biased region" description="Low complexity" evidence="7">
    <location>
        <begin position="39"/>
        <end position="50"/>
    </location>
</feature>
<dbReference type="OMA" id="ISNADWH"/>
<evidence type="ECO:0000313" key="10">
    <source>
        <dbReference type="Proteomes" id="UP000014254"/>
    </source>
</evidence>
<dbReference type="Proteomes" id="UP000014254">
    <property type="component" value="Unassembled WGS sequence"/>
</dbReference>
<evidence type="ECO:0000313" key="9">
    <source>
        <dbReference type="EMBL" id="EPB88371.1"/>
    </source>
</evidence>
<feature type="compositionally biased region" description="Low complexity" evidence="7">
    <location>
        <begin position="61"/>
        <end position="74"/>
    </location>
</feature>
<dbReference type="STRING" id="1220926.S2JDM5"/>
<evidence type="ECO:0000256" key="4">
    <source>
        <dbReference type="ARBA" id="ARBA00023242"/>
    </source>
</evidence>
<dbReference type="Pfam" id="PF00046">
    <property type="entry name" value="Homeodomain"/>
    <property type="match status" value="1"/>
</dbReference>
<dbReference type="EMBL" id="KE123952">
    <property type="protein sequence ID" value="EPB88371.1"/>
    <property type="molecule type" value="Genomic_DNA"/>
</dbReference>
<sequence>MARQKRRVTSSKVPQKVALPAYRYSPSKSISPPDEAPQSSGYDSSKGESSPPGSADRDDPNTSSTDDSHTTSSSGGLGQIPVRPRKRFKTEETASLEQVYRRSKRPTTEIKQRLSRRFNTTMSRIQIWFQNRRAKEKKGDNNQKASTTAEQESNGNNTLPSDDPEEPESSSSTAALFSARRRKAPKRATESLPDGIERSNATRKHKKQKLPVVSTAIPVTHPFLPSGSYAFTYPNLAASMNSPNVSNPPMTNESYVYPAYAPQPPPHARKYFISNADWHLPHIFHPPFPQPFQGPQPTEKSAKYVDPRKVVKPEQSDPGAGQAGDPGSSHKSSSRKGKQKQKTTEIVDSNSEQSSDEEQVKDDL</sequence>
<comment type="subcellular location">
    <subcellularLocation>
        <location evidence="1 5 6">Nucleus</location>
    </subcellularLocation>
</comment>
<feature type="compositionally biased region" description="Polar residues" evidence="7">
    <location>
        <begin position="142"/>
        <end position="159"/>
    </location>
</feature>
<dbReference type="PROSITE" id="PS50071">
    <property type="entry name" value="HOMEOBOX_2"/>
    <property type="match status" value="1"/>
</dbReference>
<dbReference type="VEuPathDB" id="FungiDB:HMPREF1544_04838"/>
<evidence type="ECO:0000256" key="1">
    <source>
        <dbReference type="ARBA" id="ARBA00004123"/>
    </source>
</evidence>
<keyword evidence="3 5" id="KW-0371">Homeobox</keyword>
<feature type="domain" description="Homeobox" evidence="8">
    <location>
        <begin position="79"/>
        <end position="139"/>
    </location>
</feature>
<dbReference type="eggNOG" id="KOG0490">
    <property type="taxonomic scope" value="Eukaryota"/>
</dbReference>
<gene>
    <name evidence="9" type="ORF">HMPREF1544_04838</name>
</gene>
<feature type="DNA-binding region" description="Homeobox" evidence="5">
    <location>
        <begin position="81"/>
        <end position="140"/>
    </location>
</feature>
<dbReference type="InterPro" id="IPR001356">
    <property type="entry name" value="HD"/>
</dbReference>
<feature type="compositionally biased region" description="Basic and acidic residues" evidence="7">
    <location>
        <begin position="300"/>
        <end position="315"/>
    </location>
</feature>
<name>S2JDM5_MUCC1</name>
<organism evidence="9 10">
    <name type="scientific">Mucor circinelloides f. circinelloides (strain 1006PhL)</name>
    <name type="common">Mucormycosis agent</name>
    <name type="synonym">Calyptromyces circinelloides</name>
    <dbReference type="NCBI Taxonomy" id="1220926"/>
    <lineage>
        <taxon>Eukaryota</taxon>
        <taxon>Fungi</taxon>
        <taxon>Fungi incertae sedis</taxon>
        <taxon>Mucoromycota</taxon>
        <taxon>Mucoromycotina</taxon>
        <taxon>Mucoromycetes</taxon>
        <taxon>Mucorales</taxon>
        <taxon>Mucorineae</taxon>
        <taxon>Mucoraceae</taxon>
        <taxon>Mucor</taxon>
    </lineage>
</organism>
<proteinExistence type="predicted"/>
<evidence type="ECO:0000256" key="3">
    <source>
        <dbReference type="ARBA" id="ARBA00023155"/>
    </source>
</evidence>
<dbReference type="GO" id="GO:0000977">
    <property type="term" value="F:RNA polymerase II transcription regulatory region sequence-specific DNA binding"/>
    <property type="evidence" value="ECO:0007669"/>
    <property type="project" value="TreeGrafter"/>
</dbReference>